<dbReference type="EMBL" id="UHDP01000003">
    <property type="protein sequence ID" value="SUM45569.1"/>
    <property type="molecule type" value="Genomic_DNA"/>
</dbReference>
<evidence type="ECO:0000256" key="1">
    <source>
        <dbReference type="SAM" id="Phobius"/>
    </source>
</evidence>
<keyword evidence="3" id="KW-1185">Reference proteome</keyword>
<protein>
    <submittedName>
        <fullName evidence="2">Membrane protein</fullName>
    </submittedName>
</protein>
<reference evidence="2 3" key="1">
    <citation type="submission" date="2018-06" db="EMBL/GenBank/DDBJ databases">
        <authorList>
            <consortium name="Pathogen Informatics"/>
            <person name="Doyle S."/>
        </authorList>
    </citation>
    <scope>NUCLEOTIDE SEQUENCE [LARGE SCALE GENOMIC DNA]</scope>
    <source>
        <strain evidence="3">NCTC 11048</strain>
    </source>
</reference>
<keyword evidence="1" id="KW-1133">Transmembrane helix</keyword>
<gene>
    <name evidence="2" type="ORF">NCTC11048_00554</name>
</gene>
<accession>A0A380G331</accession>
<feature type="transmembrane region" description="Helical" evidence="1">
    <location>
        <begin position="7"/>
        <end position="31"/>
    </location>
</feature>
<dbReference type="STRING" id="1141106.GCA_000308095_00980"/>
<name>A0A380G331_STAIN</name>
<feature type="transmembrane region" description="Helical" evidence="1">
    <location>
        <begin position="43"/>
        <end position="63"/>
    </location>
</feature>
<organism evidence="2 3">
    <name type="scientific">Staphylococcus intermedius NCTC 11048</name>
    <dbReference type="NCBI Taxonomy" id="1141106"/>
    <lineage>
        <taxon>Bacteria</taxon>
        <taxon>Bacillati</taxon>
        <taxon>Bacillota</taxon>
        <taxon>Bacilli</taxon>
        <taxon>Bacillales</taxon>
        <taxon>Staphylococcaceae</taxon>
        <taxon>Staphylococcus</taxon>
        <taxon>Staphylococcus intermedius group</taxon>
    </lineage>
</organism>
<dbReference type="RefSeq" id="WP_019168857.1">
    <property type="nucleotide sequence ID" value="NZ_CAIB01000176.1"/>
</dbReference>
<proteinExistence type="predicted"/>
<dbReference type="Proteomes" id="UP000255549">
    <property type="component" value="Unassembled WGS sequence"/>
</dbReference>
<sequence length="240" mass="27518">MKVGRYLMFVILGGIVGGLISLLITGVDFQYLIHHIGFMNQQLMVISCIIVTLCIVGLTLWQYQIQKAALKLKSRVEGQTEIEETDILDHQANMKFLKVSVIVYVQYLISFVFFFVLALGNKGETALITAIVPFLFTCISATMVGLFQRKFDRRFPKLGEAKYTEKAFQIMDEGERYITLVSLYKVYHMNLTLIIIGVLLLSFFSLATGMNQFLGILFMIVLFAYNAFGYLWKVSRFYRE</sequence>
<feature type="transmembrane region" description="Helical" evidence="1">
    <location>
        <begin position="213"/>
        <end position="232"/>
    </location>
</feature>
<dbReference type="AlphaFoldDB" id="A0A380G331"/>
<dbReference type="InterPro" id="IPR021509">
    <property type="entry name" value="DUF3169"/>
</dbReference>
<feature type="transmembrane region" description="Helical" evidence="1">
    <location>
        <begin position="101"/>
        <end position="120"/>
    </location>
</feature>
<feature type="transmembrane region" description="Helical" evidence="1">
    <location>
        <begin position="126"/>
        <end position="147"/>
    </location>
</feature>
<dbReference type="OrthoDB" id="2414543at2"/>
<evidence type="ECO:0000313" key="2">
    <source>
        <dbReference type="EMBL" id="SUM45569.1"/>
    </source>
</evidence>
<evidence type="ECO:0000313" key="3">
    <source>
        <dbReference type="Proteomes" id="UP000255549"/>
    </source>
</evidence>
<feature type="transmembrane region" description="Helical" evidence="1">
    <location>
        <begin position="186"/>
        <end position="207"/>
    </location>
</feature>
<dbReference type="Pfam" id="PF11368">
    <property type="entry name" value="DUF3169"/>
    <property type="match status" value="1"/>
</dbReference>
<keyword evidence="1" id="KW-0472">Membrane</keyword>
<keyword evidence="1" id="KW-0812">Transmembrane</keyword>